<keyword evidence="1 7" id="KW-1003">Cell membrane</keyword>
<dbReference type="GO" id="GO:0043093">
    <property type="term" value="P:FtsZ-dependent cytokinesis"/>
    <property type="evidence" value="ECO:0007669"/>
    <property type="project" value="UniProtKB-UniRule"/>
</dbReference>
<protein>
    <recommendedName>
        <fullName evidence="7 8">Cell division protein FtsL</fullName>
    </recommendedName>
</protein>
<keyword evidence="11" id="KW-1185">Reference proteome</keyword>
<evidence type="ECO:0000313" key="11">
    <source>
        <dbReference type="Proteomes" id="UP000077317"/>
    </source>
</evidence>
<evidence type="ECO:0000256" key="4">
    <source>
        <dbReference type="ARBA" id="ARBA00022989"/>
    </source>
</evidence>
<dbReference type="HAMAP" id="MF_00910">
    <property type="entry name" value="FtsL"/>
    <property type="match status" value="1"/>
</dbReference>
<dbReference type="OrthoDB" id="2233635at2"/>
<dbReference type="AlphaFoldDB" id="A0A172QA52"/>
<evidence type="ECO:0000256" key="9">
    <source>
        <dbReference type="SAM" id="Coils"/>
    </source>
</evidence>
<organism evidence="10 11">
    <name type="scientific">Streptococcus pantholopis</name>
    <dbReference type="NCBI Taxonomy" id="1811193"/>
    <lineage>
        <taxon>Bacteria</taxon>
        <taxon>Bacillati</taxon>
        <taxon>Bacillota</taxon>
        <taxon>Bacilli</taxon>
        <taxon>Lactobacillales</taxon>
        <taxon>Streptococcaceae</taxon>
        <taxon>Streptococcus</taxon>
    </lineage>
</organism>
<evidence type="ECO:0000256" key="8">
    <source>
        <dbReference type="NCBIfam" id="TIGR02209"/>
    </source>
</evidence>
<evidence type="ECO:0000256" key="5">
    <source>
        <dbReference type="ARBA" id="ARBA00023136"/>
    </source>
</evidence>
<evidence type="ECO:0000256" key="7">
    <source>
        <dbReference type="HAMAP-Rule" id="MF_00910"/>
    </source>
</evidence>
<keyword evidence="5 7" id="KW-0472">Membrane</keyword>
<dbReference type="RefSeq" id="WP_067065007.1">
    <property type="nucleotide sequence ID" value="NZ_CP014699.1"/>
</dbReference>
<accession>A0A172QA52</accession>
<sequence>MTNEKRTEAVTKVLQKRIRTFSRIEKAFYGAIILTAIIMAVSIVYLQSRNLQVQQEITQLNSQINDKETELNNAKQEVAELSGRDRIVQIATESGLNSENANISEVK</sequence>
<dbReference type="Pfam" id="PF04977">
    <property type="entry name" value="DivIC"/>
    <property type="match status" value="1"/>
</dbReference>
<keyword evidence="3 7" id="KW-0812">Transmembrane</keyword>
<dbReference type="Proteomes" id="UP000077317">
    <property type="component" value="Chromosome"/>
</dbReference>
<dbReference type="InterPro" id="IPR007060">
    <property type="entry name" value="FtsL/DivIC"/>
</dbReference>
<dbReference type="NCBIfam" id="TIGR02209">
    <property type="entry name" value="ftsL_broad"/>
    <property type="match status" value="1"/>
</dbReference>
<evidence type="ECO:0000256" key="3">
    <source>
        <dbReference type="ARBA" id="ARBA00022692"/>
    </source>
</evidence>
<dbReference type="InterPro" id="IPR011922">
    <property type="entry name" value="Cell_div_FtsL"/>
</dbReference>
<evidence type="ECO:0000256" key="6">
    <source>
        <dbReference type="ARBA" id="ARBA00023306"/>
    </source>
</evidence>
<dbReference type="STRING" id="1811193.A0O21_01530"/>
<gene>
    <name evidence="7" type="primary">ftsL</name>
    <name evidence="10" type="ORF">A0O21_01530</name>
</gene>
<dbReference type="GO" id="GO:0032153">
    <property type="term" value="C:cell division site"/>
    <property type="evidence" value="ECO:0007669"/>
    <property type="project" value="UniProtKB-UniRule"/>
</dbReference>
<comment type="similarity">
    <text evidence="7">Belongs to the FtsL family.</text>
</comment>
<feature type="transmembrane region" description="Helical" evidence="7">
    <location>
        <begin position="27"/>
        <end position="46"/>
    </location>
</feature>
<keyword evidence="6 7" id="KW-0131">Cell cycle</keyword>
<dbReference type="KEGG" id="spat:A0O21_01530"/>
<dbReference type="GO" id="GO:0005886">
    <property type="term" value="C:plasma membrane"/>
    <property type="evidence" value="ECO:0007669"/>
    <property type="project" value="UniProtKB-SubCell"/>
</dbReference>
<comment type="subcellular location">
    <subcellularLocation>
        <location evidence="7">Cell membrane</location>
        <topology evidence="7">Single-pass type II membrane protein</topology>
    </subcellularLocation>
    <text evidence="7">Localizes to the division septum where it forms a ring structure.</text>
</comment>
<reference evidence="11" key="2">
    <citation type="submission" date="2016-03" db="EMBL/GenBank/DDBJ databases">
        <title>Streptococcus antelopensis sp. nov., isolated from the feces of the Tibetan antelope (Pantholops hodgsonii) in Hoh Xil National Nature Reserve, Qinghai, China.</title>
        <authorList>
            <person name="Bai X."/>
        </authorList>
    </citation>
    <scope>NUCLEOTIDE SEQUENCE [LARGE SCALE GENOMIC DNA]</scope>
    <source>
        <strain evidence="11">TA 26</strain>
    </source>
</reference>
<reference evidence="10 11" key="1">
    <citation type="journal article" date="2016" name="Int. J. Syst. Evol. Microbiol.">
        <title>Streptococcuspantholopis sp. nov., isolated from faeces of the Tibetan antelope (Pantholops hodgsonii).</title>
        <authorList>
            <person name="Bai X."/>
            <person name="Xiong Y."/>
            <person name="Lu S."/>
            <person name="Jin D."/>
            <person name="Lai X."/>
            <person name="Yang J."/>
            <person name="Niu L."/>
            <person name="Hu S."/>
            <person name="Meng X."/>
            <person name="Pu J."/>
            <person name="Ye C."/>
            <person name="Xu J."/>
        </authorList>
    </citation>
    <scope>NUCLEOTIDE SEQUENCE [LARGE SCALE GENOMIC DNA]</scope>
    <source>
        <strain evidence="10 11">TA 26</strain>
    </source>
</reference>
<name>A0A172QA52_9STRE</name>
<evidence type="ECO:0000256" key="1">
    <source>
        <dbReference type="ARBA" id="ARBA00022475"/>
    </source>
</evidence>
<evidence type="ECO:0000313" key="10">
    <source>
        <dbReference type="EMBL" id="AND80383.1"/>
    </source>
</evidence>
<keyword evidence="4 7" id="KW-1133">Transmembrane helix</keyword>
<dbReference type="EMBL" id="CP014699">
    <property type="protein sequence ID" value="AND80383.1"/>
    <property type="molecule type" value="Genomic_DNA"/>
</dbReference>
<feature type="coiled-coil region" evidence="9">
    <location>
        <begin position="50"/>
        <end position="84"/>
    </location>
</feature>
<proteinExistence type="inferred from homology"/>
<keyword evidence="9" id="KW-0175">Coiled coil</keyword>
<evidence type="ECO:0000256" key="2">
    <source>
        <dbReference type="ARBA" id="ARBA00022618"/>
    </source>
</evidence>
<keyword evidence="2 7" id="KW-0132">Cell division</keyword>
<comment type="function">
    <text evidence="7">Essential cell division protein.</text>
</comment>